<organism evidence="6 7">
    <name type="scientific">Haloferax profundi</name>
    <dbReference type="NCBI Taxonomy" id="1544718"/>
    <lineage>
        <taxon>Archaea</taxon>
        <taxon>Methanobacteriati</taxon>
        <taxon>Methanobacteriota</taxon>
        <taxon>Stenosarchaea group</taxon>
        <taxon>Halobacteria</taxon>
        <taxon>Halobacteriales</taxon>
        <taxon>Haloferacaceae</taxon>
        <taxon>Haloferax</taxon>
    </lineage>
</organism>
<keyword evidence="7" id="KW-1185">Reference proteome</keyword>
<dbReference type="Gene3D" id="2.30.110.10">
    <property type="entry name" value="Electron Transport, Fmn-binding Protein, Chain A"/>
    <property type="match status" value="1"/>
</dbReference>
<evidence type="ECO:0000313" key="6">
    <source>
        <dbReference type="EMBL" id="KTG31013.1"/>
    </source>
</evidence>
<evidence type="ECO:0000256" key="3">
    <source>
        <dbReference type="ARBA" id="ARBA00022643"/>
    </source>
</evidence>
<accession>A0A0W1SWZ2</accession>
<evidence type="ECO:0000256" key="2">
    <source>
        <dbReference type="ARBA" id="ARBA00022630"/>
    </source>
</evidence>
<dbReference type="Pfam" id="PF01613">
    <property type="entry name" value="Flavin_Reduct"/>
    <property type="match status" value="1"/>
</dbReference>
<dbReference type="PANTHER" id="PTHR33798:SF5">
    <property type="entry name" value="FLAVIN REDUCTASE LIKE DOMAIN-CONTAINING PROTEIN"/>
    <property type="match status" value="1"/>
</dbReference>
<evidence type="ECO:0000259" key="5">
    <source>
        <dbReference type="SMART" id="SM00903"/>
    </source>
</evidence>
<evidence type="ECO:0000313" key="7">
    <source>
        <dbReference type="Proteomes" id="UP000053157"/>
    </source>
</evidence>
<dbReference type="EMBL" id="LOPV01000002">
    <property type="protein sequence ID" value="KTG31013.1"/>
    <property type="molecule type" value="Genomic_DNA"/>
</dbReference>
<reference evidence="6 7" key="1">
    <citation type="submission" date="2015-12" db="EMBL/GenBank/DDBJ databases">
        <title>Haloferax profundi sp. nov. isolated from the Discovery deep brine-seawater interface in the Red Sea.</title>
        <authorList>
            <person name="Zhang G."/>
            <person name="Stingl U."/>
            <person name="Rashid M."/>
        </authorList>
    </citation>
    <scope>NUCLEOTIDE SEQUENCE [LARGE SCALE GENOMIC DNA]</scope>
    <source>
        <strain evidence="6 7">SB29</strain>
    </source>
</reference>
<dbReference type="OrthoDB" id="8522at2157"/>
<comment type="similarity">
    <text evidence="4">Belongs to the flavoredoxin family.</text>
</comment>
<dbReference type="Proteomes" id="UP000053157">
    <property type="component" value="Unassembled WGS sequence"/>
</dbReference>
<dbReference type="GO" id="GO:0010181">
    <property type="term" value="F:FMN binding"/>
    <property type="evidence" value="ECO:0007669"/>
    <property type="project" value="InterPro"/>
</dbReference>
<comment type="caution">
    <text evidence="6">The sequence shown here is derived from an EMBL/GenBank/DDBJ whole genome shotgun (WGS) entry which is preliminary data.</text>
</comment>
<keyword evidence="2" id="KW-0285">Flavoprotein</keyword>
<dbReference type="SMART" id="SM00903">
    <property type="entry name" value="Flavin_Reduct"/>
    <property type="match status" value="1"/>
</dbReference>
<dbReference type="SUPFAM" id="SSF50475">
    <property type="entry name" value="FMN-binding split barrel"/>
    <property type="match status" value="1"/>
</dbReference>
<protein>
    <submittedName>
        <fullName evidence="6">Flavin reductase</fullName>
    </submittedName>
</protein>
<evidence type="ECO:0000256" key="1">
    <source>
        <dbReference type="ARBA" id="ARBA00001917"/>
    </source>
</evidence>
<comment type="cofactor">
    <cofactor evidence="1">
        <name>FMN</name>
        <dbReference type="ChEBI" id="CHEBI:58210"/>
    </cofactor>
</comment>
<dbReference type="InterPro" id="IPR002563">
    <property type="entry name" value="Flavin_Rdtase-like_dom"/>
</dbReference>
<sequence>MDIDPESAVDEMYRLLTSLIIPRPIGWVSTRSADGVDNLAPFSFYMGVIEAEPPVVMFSVEQRPDGTLKDSARNAVETEAFGLNLVTADLVEQMDRTSESVEPGTDEFEIVGLERREATTVDVPLVAAAKATMECTLHDTMDIGDHTVVFGHIERIHVDDSLLTDGKIDVTKIDAVGRLTGSYYANLEPFQVDRPWKET</sequence>
<feature type="domain" description="Flavin reductase like" evidence="5">
    <location>
        <begin position="18"/>
        <end position="171"/>
    </location>
</feature>
<evidence type="ECO:0000256" key="4">
    <source>
        <dbReference type="ARBA" id="ARBA00038054"/>
    </source>
</evidence>
<keyword evidence="3" id="KW-0288">FMN</keyword>
<dbReference type="PANTHER" id="PTHR33798">
    <property type="entry name" value="FLAVOPROTEIN OXYGENASE"/>
    <property type="match status" value="1"/>
</dbReference>
<dbReference type="InterPro" id="IPR012349">
    <property type="entry name" value="Split_barrel_FMN-bd"/>
</dbReference>
<dbReference type="AlphaFoldDB" id="A0A0W1SWZ2"/>
<gene>
    <name evidence="6" type="ORF">AUR66_00395</name>
</gene>
<name>A0A0W1SWZ2_9EURY</name>
<proteinExistence type="inferred from homology"/>
<dbReference type="RefSeq" id="WP_058570518.1">
    <property type="nucleotide sequence ID" value="NZ_LOPV01000002.1"/>
</dbReference>